<protein>
    <submittedName>
        <fullName evidence="1">Uncharacterized protein</fullName>
    </submittedName>
</protein>
<reference evidence="1" key="1">
    <citation type="submission" date="2021-08" db="EMBL/GenBank/DDBJ databases">
        <title>The first chromosome-level gecko genome reveals the dynamic sex chromosomes of Neotropical dwarf geckos (Sphaerodactylidae: Sphaerodactylus).</title>
        <authorList>
            <person name="Pinto B.J."/>
            <person name="Keating S.E."/>
            <person name="Gamble T."/>
        </authorList>
    </citation>
    <scope>NUCLEOTIDE SEQUENCE</scope>
    <source>
        <strain evidence="1">TG3544</strain>
    </source>
</reference>
<accession>A0ACB8EKF4</accession>
<organism evidence="1 2">
    <name type="scientific">Sphaerodactylus townsendi</name>
    <dbReference type="NCBI Taxonomy" id="933632"/>
    <lineage>
        <taxon>Eukaryota</taxon>
        <taxon>Metazoa</taxon>
        <taxon>Chordata</taxon>
        <taxon>Craniata</taxon>
        <taxon>Vertebrata</taxon>
        <taxon>Euteleostomi</taxon>
        <taxon>Lepidosauria</taxon>
        <taxon>Squamata</taxon>
        <taxon>Bifurcata</taxon>
        <taxon>Gekkota</taxon>
        <taxon>Sphaerodactylidae</taxon>
        <taxon>Sphaerodactylus</taxon>
    </lineage>
</organism>
<dbReference type="EMBL" id="CM037616">
    <property type="protein sequence ID" value="KAH7992953.1"/>
    <property type="molecule type" value="Genomic_DNA"/>
</dbReference>
<proteinExistence type="predicted"/>
<sequence>MAGDGLLYEVINGLMERPDWETAIQKPLGILPAGSGNAIAASLNYYATKTCLLKEELLTSCTYFLCKGLHTPLDLVSLHTASGRHLYSFLSFCWGFISDVDITSERYRKLGSARFTLGTLQLLTTLHVYKGRLSYLPAEETSSVSSQGEQSTLSAQDVNQVSFCNGKPVSARPQRGCVLEDTLLVPFDQPVPKDWITVPEEEFVSIVCIYQSHLGTDLILAPPAKLYDDAIHLFYLTAGVSRMAMIKFFMALEKGTHLTLNCPYLHYTPVKAFRLEPSTLKGHMTVDGEVLACEPVQGQIHRQLCRIISGS</sequence>
<comment type="caution">
    <text evidence="1">The sequence shown here is derived from an EMBL/GenBank/DDBJ whole genome shotgun (WGS) entry which is preliminary data.</text>
</comment>
<name>A0ACB8EKF4_9SAUR</name>
<keyword evidence="2" id="KW-1185">Reference proteome</keyword>
<evidence type="ECO:0000313" key="2">
    <source>
        <dbReference type="Proteomes" id="UP000827872"/>
    </source>
</evidence>
<gene>
    <name evidence="1" type="ORF">K3G42_028359</name>
</gene>
<dbReference type="Proteomes" id="UP000827872">
    <property type="component" value="Linkage Group LG03"/>
</dbReference>
<evidence type="ECO:0000313" key="1">
    <source>
        <dbReference type="EMBL" id="KAH7992953.1"/>
    </source>
</evidence>